<dbReference type="Pfam" id="PF17827">
    <property type="entry name" value="PrmC_N"/>
    <property type="match status" value="1"/>
</dbReference>
<dbReference type="CDD" id="cd02440">
    <property type="entry name" value="AdoMet_MTases"/>
    <property type="match status" value="1"/>
</dbReference>
<dbReference type="InterPro" id="IPR019874">
    <property type="entry name" value="RF_methyltr_PrmC"/>
</dbReference>
<dbReference type="Pfam" id="PF05175">
    <property type="entry name" value="MTS"/>
    <property type="match status" value="1"/>
</dbReference>
<organism evidence="8 9">
    <name type="scientific">Nonomuraea jabiensis</name>
    <dbReference type="NCBI Taxonomy" id="882448"/>
    <lineage>
        <taxon>Bacteria</taxon>
        <taxon>Bacillati</taxon>
        <taxon>Actinomycetota</taxon>
        <taxon>Actinomycetes</taxon>
        <taxon>Streptosporangiales</taxon>
        <taxon>Streptosporangiaceae</taxon>
        <taxon>Nonomuraea</taxon>
    </lineage>
</organism>
<comment type="caution">
    <text evidence="8">The sequence shown here is derived from an EMBL/GenBank/DDBJ whole genome shotgun (WGS) entry which is preliminary data.</text>
</comment>
<dbReference type="PROSITE" id="PS00092">
    <property type="entry name" value="N6_MTASE"/>
    <property type="match status" value="1"/>
</dbReference>
<dbReference type="RefSeq" id="WP_185071361.1">
    <property type="nucleotide sequence ID" value="NZ_CBDRAU010000021.1"/>
</dbReference>
<evidence type="ECO:0000256" key="2">
    <source>
        <dbReference type="ARBA" id="ARBA00022679"/>
    </source>
</evidence>
<dbReference type="InterPro" id="IPR029063">
    <property type="entry name" value="SAM-dependent_MTases_sf"/>
</dbReference>
<dbReference type="GO" id="GO:0032259">
    <property type="term" value="P:methylation"/>
    <property type="evidence" value="ECO:0007669"/>
    <property type="project" value="UniProtKB-KW"/>
</dbReference>
<dbReference type="PANTHER" id="PTHR18895:SF74">
    <property type="entry name" value="MTRF1L RELEASE FACTOR GLUTAMINE METHYLTRANSFERASE"/>
    <property type="match status" value="1"/>
</dbReference>
<keyword evidence="9" id="KW-1185">Reference proteome</keyword>
<dbReference type="HAMAP" id="MF_02126">
    <property type="entry name" value="RF_methyltr_PrmC"/>
    <property type="match status" value="1"/>
</dbReference>
<evidence type="ECO:0000256" key="4">
    <source>
        <dbReference type="ARBA" id="ARBA00048391"/>
    </source>
</evidence>
<protein>
    <recommendedName>
        <fullName evidence="5">Release factor glutamine methyltransferase</fullName>
        <shortName evidence="5">RF MTase</shortName>
        <ecNumber evidence="5">2.1.1.297</ecNumber>
    </recommendedName>
    <alternativeName>
        <fullName evidence="5">N5-glutamine methyltransferase PrmC</fullName>
    </alternativeName>
    <alternativeName>
        <fullName evidence="5">Protein-(glutamine-N5) MTase PrmC</fullName>
    </alternativeName>
    <alternativeName>
        <fullName evidence="5">Protein-glutamine N-methyltransferase PrmC</fullName>
    </alternativeName>
</protein>
<evidence type="ECO:0000256" key="3">
    <source>
        <dbReference type="ARBA" id="ARBA00022691"/>
    </source>
</evidence>
<proteinExistence type="inferred from homology"/>
<dbReference type="PANTHER" id="PTHR18895">
    <property type="entry name" value="HEMK METHYLTRANSFERASE"/>
    <property type="match status" value="1"/>
</dbReference>
<dbReference type="Gene3D" id="3.40.50.150">
    <property type="entry name" value="Vaccinia Virus protein VP39"/>
    <property type="match status" value="1"/>
</dbReference>
<dbReference type="GO" id="GO:0102559">
    <property type="term" value="F:peptide chain release factor N(5)-glutamine methyltransferase activity"/>
    <property type="evidence" value="ECO:0007669"/>
    <property type="project" value="UniProtKB-EC"/>
</dbReference>
<dbReference type="SUPFAM" id="SSF53335">
    <property type="entry name" value="S-adenosyl-L-methionine-dependent methyltransferases"/>
    <property type="match status" value="1"/>
</dbReference>
<comment type="caution">
    <text evidence="5">Lacks conserved residue(s) required for the propagation of feature annotation.</text>
</comment>
<dbReference type="Gene3D" id="1.10.8.10">
    <property type="entry name" value="DNA helicase RuvA subunit, C-terminal domain"/>
    <property type="match status" value="1"/>
</dbReference>
<sequence>MTFLLDEIALATARLAEAGVPSPRTDAEEIAAFVHGVRRSELHTVKDSDFDALFWEGVARREAREPLQHITGHAYFRYLELSVGPGVFVPRPETEVVAGWAIETLRAMDVTAPLVVDLGTGSGAIALSIAQEVALAEVHAVEVDPGAYTWAKRNISELGQGRTHLHPEDLAEALPELNGKVDLVISNPPYIPPGAIPRDPEVRDYDPTRALYGSGEDGLGEVRAVERTARRLLRPGGWVVVEHADQQGRAVYLTFPEDNGWRDVRLRQDLTRRDRFVTARLGQD</sequence>
<gene>
    <name evidence="5" type="primary">prmC</name>
    <name evidence="8" type="ORF">HD596_004609</name>
</gene>
<dbReference type="Proteomes" id="UP000579153">
    <property type="component" value="Unassembled WGS sequence"/>
</dbReference>
<dbReference type="NCBIfam" id="TIGR00536">
    <property type="entry name" value="hemK_fam"/>
    <property type="match status" value="1"/>
</dbReference>
<accession>A0A7W9LBT5</accession>
<dbReference type="InterPro" id="IPR040758">
    <property type="entry name" value="PrmC_N"/>
</dbReference>
<name>A0A7W9LBT5_9ACTN</name>
<feature type="binding site" evidence="5">
    <location>
        <position position="142"/>
    </location>
    <ligand>
        <name>S-adenosyl-L-methionine</name>
        <dbReference type="ChEBI" id="CHEBI:59789"/>
    </ligand>
</feature>
<keyword evidence="3 5" id="KW-0949">S-adenosyl-L-methionine</keyword>
<keyword evidence="1 5" id="KW-0489">Methyltransferase</keyword>
<dbReference type="EC" id="2.1.1.297" evidence="5"/>
<dbReference type="EMBL" id="JACHMB010000001">
    <property type="protein sequence ID" value="MBB5777853.1"/>
    <property type="molecule type" value="Genomic_DNA"/>
</dbReference>
<dbReference type="InterPro" id="IPR004556">
    <property type="entry name" value="HemK-like"/>
</dbReference>
<dbReference type="AlphaFoldDB" id="A0A7W9LBT5"/>
<evidence type="ECO:0000256" key="5">
    <source>
        <dbReference type="HAMAP-Rule" id="MF_02126"/>
    </source>
</evidence>
<comment type="similarity">
    <text evidence="5">Belongs to the protein N5-glutamine methyltransferase family. PrmC subfamily.</text>
</comment>
<evidence type="ECO:0000313" key="8">
    <source>
        <dbReference type="EMBL" id="MBB5777853.1"/>
    </source>
</evidence>
<feature type="domain" description="Methyltransferase small" evidence="6">
    <location>
        <begin position="111"/>
        <end position="190"/>
    </location>
</feature>
<feature type="binding site" evidence="5">
    <location>
        <begin position="187"/>
        <end position="190"/>
    </location>
    <ligand>
        <name>substrate</name>
    </ligand>
</feature>
<comment type="function">
    <text evidence="5">Methylates the class 1 translation termination release factors RF1/PrfA and RF2/PrfB on the glutamine residue of the universally conserved GGQ motif.</text>
</comment>
<dbReference type="InterPro" id="IPR007848">
    <property type="entry name" value="Small_mtfrase_dom"/>
</dbReference>
<dbReference type="InterPro" id="IPR050320">
    <property type="entry name" value="N5-glutamine_MTase"/>
</dbReference>
<feature type="binding site" evidence="5">
    <location>
        <position position="187"/>
    </location>
    <ligand>
        <name>S-adenosyl-L-methionine</name>
        <dbReference type="ChEBI" id="CHEBI:59789"/>
    </ligand>
</feature>
<feature type="domain" description="Release factor glutamine methyltransferase N-terminal" evidence="7">
    <location>
        <begin position="10"/>
        <end position="72"/>
    </location>
</feature>
<feature type="binding site" evidence="5">
    <location>
        <begin position="119"/>
        <end position="123"/>
    </location>
    <ligand>
        <name>S-adenosyl-L-methionine</name>
        <dbReference type="ChEBI" id="CHEBI:59789"/>
    </ligand>
</feature>
<dbReference type="GO" id="GO:0003676">
    <property type="term" value="F:nucleic acid binding"/>
    <property type="evidence" value="ECO:0007669"/>
    <property type="project" value="InterPro"/>
</dbReference>
<evidence type="ECO:0000259" key="7">
    <source>
        <dbReference type="Pfam" id="PF17827"/>
    </source>
</evidence>
<evidence type="ECO:0000313" key="9">
    <source>
        <dbReference type="Proteomes" id="UP000579153"/>
    </source>
</evidence>
<evidence type="ECO:0000256" key="1">
    <source>
        <dbReference type="ARBA" id="ARBA00022603"/>
    </source>
</evidence>
<keyword evidence="2 5" id="KW-0808">Transferase</keyword>
<evidence type="ECO:0000259" key="6">
    <source>
        <dbReference type="Pfam" id="PF05175"/>
    </source>
</evidence>
<dbReference type="InterPro" id="IPR002052">
    <property type="entry name" value="DNA_methylase_N6_adenine_CS"/>
</dbReference>
<dbReference type="NCBIfam" id="TIGR03534">
    <property type="entry name" value="RF_mod_PrmC"/>
    <property type="match status" value="1"/>
</dbReference>
<reference evidence="8 9" key="1">
    <citation type="submission" date="2020-08" db="EMBL/GenBank/DDBJ databases">
        <title>Sequencing the genomes of 1000 actinobacteria strains.</title>
        <authorList>
            <person name="Klenk H.-P."/>
        </authorList>
    </citation>
    <scope>NUCLEOTIDE SEQUENCE [LARGE SCALE GENOMIC DNA]</scope>
    <source>
        <strain evidence="8 9">DSM 45507</strain>
    </source>
</reference>
<comment type="catalytic activity">
    <reaction evidence="4 5">
        <text>L-glutaminyl-[peptide chain release factor] + S-adenosyl-L-methionine = N(5)-methyl-L-glutaminyl-[peptide chain release factor] + S-adenosyl-L-homocysteine + H(+)</text>
        <dbReference type="Rhea" id="RHEA:42896"/>
        <dbReference type="Rhea" id="RHEA-COMP:10271"/>
        <dbReference type="Rhea" id="RHEA-COMP:10272"/>
        <dbReference type="ChEBI" id="CHEBI:15378"/>
        <dbReference type="ChEBI" id="CHEBI:30011"/>
        <dbReference type="ChEBI" id="CHEBI:57856"/>
        <dbReference type="ChEBI" id="CHEBI:59789"/>
        <dbReference type="ChEBI" id="CHEBI:61891"/>
        <dbReference type="EC" id="2.1.1.297"/>
    </reaction>
</comment>